<dbReference type="EMBL" id="CP134536">
    <property type="protein sequence ID" value="WNH11153.1"/>
    <property type="molecule type" value="Genomic_DNA"/>
</dbReference>
<accession>A0ABY9XZN7</accession>
<reference evidence="1 2" key="1">
    <citation type="submission" date="2023-09" db="EMBL/GenBank/DDBJ databases">
        <title>Thalassobella suaedae gen. nov., sp. nov., a marine bacterium of the family Flavobacteriaceae isolated from a halophyte Suaeda japonica.</title>
        <authorList>
            <person name="Lee S.Y."/>
            <person name="Hwang C.Y."/>
        </authorList>
    </citation>
    <scope>NUCLEOTIDE SEQUENCE [LARGE SCALE GENOMIC DNA]</scope>
    <source>
        <strain evidence="1 2">HL-DH10</strain>
    </source>
</reference>
<evidence type="ECO:0000313" key="2">
    <source>
        <dbReference type="Proteomes" id="UP001303407"/>
    </source>
</evidence>
<organism evidence="1 2">
    <name type="scientific">Thalassobellus suaedae</name>
    <dbReference type="NCBI Taxonomy" id="3074124"/>
    <lineage>
        <taxon>Bacteria</taxon>
        <taxon>Pseudomonadati</taxon>
        <taxon>Bacteroidota</taxon>
        <taxon>Flavobacteriia</taxon>
        <taxon>Flavobacteriales</taxon>
        <taxon>Flavobacteriaceae</taxon>
        <taxon>Thalassobellus</taxon>
    </lineage>
</organism>
<dbReference type="RefSeq" id="WP_415861129.1">
    <property type="nucleotide sequence ID" value="NZ_CP134536.1"/>
</dbReference>
<protein>
    <submittedName>
        <fullName evidence="1">Uncharacterized protein</fullName>
    </submittedName>
</protein>
<sequence length="1316" mass="154009">MSKAKRKKQRIKRQKSDTHVSYSIDEDLNIALNNLAKKRVGGAINFRGIGFQLLYSCCTLLNELDSSNPSKSIRLEGIEDVDIITVDNNQYIQLKSSINTIDAGSFWKMGVLKNFLEAFKVNPNCILKLVYNFKLAKGKLNDLAIKKTTNETVAFWRQKFEDSSLDVSNIDFDFFIKNIDFIKVSESSLIKDCISNLLKKHNVNLGTENQYLKALFYSSFNWSKERTSVKYSDLKIIFQSVTDSFSKSPTNPAIEYNWIKVVNFENTELEEKSEYFDGKAARPIHIIQNLPVRREEWEIKILNNVLDFSTTIIRSSSGQGKSTLAWLTSLKLKLKGFTIYELNYCKEKNNVAGLFDFIKSRVLIGQLPIIVIDGLNNIVSEYQELIYLTANLPVKFLITIRQIDWYRYGLDLSKTSAQITDISLSINEAKNIFSELKKRNKLHHSVIDWQSNWEAIGAKGLLIEYVYLLTKGEMISNRLNQQIKELNLEKDSNTKLEILRLIAIADILNLKIKSIQLINYVQENIGFITDRGEVLKQLEKEYYLRFDDEFIEGLHPVRSQHLVNILNDYIPISDTLLSLYKILTEDFIYDYFISIPFNIKNEEKEDFYEKLAKLVSKQKFSEMVFAIDGLMHSEPLKYWEENKVIFDEVFEHGGLEIFVSDTLPFTKLDTLGNLGETLRDKYPSLIFFRDKIKELTKYNIKDSDVVMFAKSLSSQIEIHKQNINSYEGLGFLIKWLKQLSVAIPSTIEFNDNELIQVLEKGNINEVSELFSYFHLSNSKRYKKFTSKYKNSIIGILKRETNTLTISENRKNVHIEYLLDKNADKANDYSVYRIQTVYNLLPFYEKYCTKAIILPFPNEEMYKIIIQNSIKAMPKENIVDTFDVHINQIWNNTILNNYRSTSSYEWQNQYKVIREEALNFTKLCVRYFEATMEGNSSKFKSSLNRLIDQITKLTTLLIQRKSYPRQSIKYFYKAKFIEEENAINDWCFSLNNTLNQLGDIIKPKELHDRNRAFLNLKAVNFKLPLMQKSFQKVLESSFIYFNTTTLKLDEQVWYGRLLSTVTFYIESFINSERSKVFNSKTTISNWWEFRNKKRLEEIHKILTDFEMESNFKFYLPNKIIVGETINEIVIGISGMDLENFEDDLFYLIKGLIDFTSTDIDFFNFININNTEAIGSGFRVQKAFFERFKNFIEVGEFEESDYGNPIPIIPDETLLESLDGIFLKKVIVNENAEAFTNMMFCVWKLSEYRNRLNKKNDIENRWLEENEKEFKLKIENHLSQVEITSDFKDYIEEFVENKLSINNEIIVNHLNDHLVSLN</sequence>
<evidence type="ECO:0000313" key="1">
    <source>
        <dbReference type="EMBL" id="WNH11153.1"/>
    </source>
</evidence>
<proteinExistence type="predicted"/>
<keyword evidence="2" id="KW-1185">Reference proteome</keyword>
<gene>
    <name evidence="1" type="ORF">RHP49_09490</name>
</gene>
<name>A0ABY9XZN7_9FLAO</name>
<dbReference type="Proteomes" id="UP001303407">
    <property type="component" value="Chromosome"/>
</dbReference>